<dbReference type="RefSeq" id="WP_057409523.1">
    <property type="nucleotide sequence ID" value="NZ_LJRC01000146.1"/>
</dbReference>
<comment type="catalytic activity">
    <reaction evidence="8 9">
        <text>glycerol + ATP = sn-glycerol 3-phosphate + ADP + H(+)</text>
        <dbReference type="Rhea" id="RHEA:21644"/>
        <dbReference type="ChEBI" id="CHEBI:15378"/>
        <dbReference type="ChEBI" id="CHEBI:17754"/>
        <dbReference type="ChEBI" id="CHEBI:30616"/>
        <dbReference type="ChEBI" id="CHEBI:57597"/>
        <dbReference type="ChEBI" id="CHEBI:456216"/>
        <dbReference type="EC" id="2.7.1.30"/>
    </reaction>
</comment>
<reference evidence="13 14" key="1">
    <citation type="submission" date="2015-09" db="EMBL/GenBank/DDBJ databases">
        <title>Genome announcement of multiple Pseudomonas syringae strains.</title>
        <authorList>
            <person name="Thakur S."/>
            <person name="Wang P.W."/>
            <person name="Gong Y."/>
            <person name="Weir B.S."/>
            <person name="Guttman D.S."/>
        </authorList>
    </citation>
    <scope>NUCLEOTIDE SEQUENCE [LARGE SCALE GENOMIC DNA]</scope>
    <source>
        <strain evidence="13 14">ICMP3956</strain>
    </source>
</reference>
<feature type="binding site" evidence="9">
    <location>
        <position position="21"/>
    </location>
    <ligand>
        <name>ADP</name>
        <dbReference type="ChEBI" id="CHEBI:456216"/>
    </ligand>
</feature>
<dbReference type="AlphaFoldDB" id="A0A0P9Y3Z5"/>
<evidence type="ECO:0000313" key="13">
    <source>
        <dbReference type="EMBL" id="KPY36333.1"/>
    </source>
</evidence>
<dbReference type="PROSITE" id="PS00933">
    <property type="entry name" value="FGGY_KINASES_1"/>
    <property type="match status" value="1"/>
</dbReference>
<feature type="binding site" evidence="9">
    <location>
        <position position="308"/>
    </location>
    <ligand>
        <name>ATP</name>
        <dbReference type="ChEBI" id="CHEBI:30616"/>
    </ligand>
</feature>
<dbReference type="Pfam" id="PF02782">
    <property type="entry name" value="FGGY_C"/>
    <property type="match status" value="1"/>
</dbReference>
<keyword evidence="3 9" id="KW-0808">Transferase</keyword>
<evidence type="ECO:0000256" key="5">
    <source>
        <dbReference type="ARBA" id="ARBA00022777"/>
    </source>
</evidence>
<dbReference type="HAMAP" id="MF_00186">
    <property type="entry name" value="Glycerol_kin"/>
    <property type="match status" value="1"/>
</dbReference>
<comment type="similarity">
    <text evidence="2 9 10">Belongs to the FGGY kinase family.</text>
</comment>
<dbReference type="Proteomes" id="UP000050562">
    <property type="component" value="Unassembled WGS sequence"/>
</dbReference>
<dbReference type="PANTHER" id="PTHR10196:SF69">
    <property type="entry name" value="GLYCEROL KINASE"/>
    <property type="match status" value="1"/>
</dbReference>
<feature type="binding site" evidence="9">
    <location>
        <position position="265"/>
    </location>
    <ligand>
        <name>ATP</name>
        <dbReference type="ChEBI" id="CHEBI:30616"/>
    </ligand>
</feature>
<comment type="caution">
    <text evidence="13">The sequence shown here is derived from an EMBL/GenBank/DDBJ whole genome shotgun (WGS) entry which is preliminary data.</text>
</comment>
<dbReference type="PIRSF" id="PIRSF000538">
    <property type="entry name" value="GlpK"/>
    <property type="match status" value="1"/>
</dbReference>
<dbReference type="Gene3D" id="3.30.420.40">
    <property type="match status" value="2"/>
</dbReference>
<comment type="function">
    <text evidence="9">Key enzyme in the regulation of glycerol uptake and metabolism. Catalyzes the phosphorylation of glycerol to yield sn-glycerol 3-phosphate.</text>
</comment>
<organism evidence="13 14">
    <name type="scientific">Pseudomonas syringae pv. primulae</name>
    <dbReference type="NCBI Taxonomy" id="251707"/>
    <lineage>
        <taxon>Bacteria</taxon>
        <taxon>Pseudomonadati</taxon>
        <taxon>Pseudomonadota</taxon>
        <taxon>Gammaproteobacteria</taxon>
        <taxon>Pseudomonadales</taxon>
        <taxon>Pseudomonadaceae</taxon>
        <taxon>Pseudomonas</taxon>
    </lineage>
</organism>
<feature type="binding site" evidence="9">
    <location>
        <position position="17"/>
    </location>
    <ligand>
        <name>ADP</name>
        <dbReference type="ChEBI" id="CHEBI:456216"/>
    </ligand>
</feature>
<feature type="domain" description="Carbohydrate kinase FGGY C-terminal" evidence="12">
    <location>
        <begin position="260"/>
        <end position="448"/>
    </location>
</feature>
<evidence type="ECO:0000256" key="8">
    <source>
        <dbReference type="ARBA" id="ARBA00052101"/>
    </source>
</evidence>
<dbReference type="PROSITE" id="PS00445">
    <property type="entry name" value="FGGY_KINASES_2"/>
    <property type="match status" value="1"/>
</dbReference>
<evidence type="ECO:0000313" key="14">
    <source>
        <dbReference type="Proteomes" id="UP000050562"/>
    </source>
</evidence>
<evidence type="ECO:0000256" key="6">
    <source>
        <dbReference type="ARBA" id="ARBA00022798"/>
    </source>
</evidence>
<sequence>MTDTQNKNYIIALDQGTTSSRAIIFDRDANVVSTAQSEFVQHYPQAGWVEHDPMEIFATQTACMTKALAQADLHHNQIAAIGITNQRETTVIWERDTGRPIYNAIVWQCRRSTEICQQLKRDGLEEYIKDTTGLVIDPYFSGSKVKWILDNVEGSRERARKGELMFGTIDTWLIWKFTGGKVHVTDYTNASRTMLFNIHTLEWDQRMLDVLDIPREILPEVKASSEVYGHSKSGIPIAGIAGDQQAALFGQMCVEPGQAKNTYGTGCFLLMNTGKKAVKSAHGMLTTIGCGPRGEVAYALEGAVFNGGSTVQWLRDELKIINDALDTEYFASKVKDSNGVYLVPAFTGLGAPYWDPYARGALFGLTRGVKVDHIIRAALESIAYQTRDVLDAMQQDSGERLKSLRVDGGAVANNFLMQFQADILGTHVERPQMRETTALGAAFLAGLAIGFWSSLDELRNKAVIERVFEPLCEEAHKEKLYAGWKKAVARTRDWEPHENEE</sequence>
<dbReference type="SUPFAM" id="SSF53067">
    <property type="entry name" value="Actin-like ATPase domain"/>
    <property type="match status" value="2"/>
</dbReference>
<name>A0A0P9Y3Z5_9PSED</name>
<comment type="pathway">
    <text evidence="1 9">Polyol metabolism; glycerol degradation via glycerol kinase pathway; sn-glycerol 3-phosphate from glycerol: step 1/1.</text>
</comment>
<feature type="binding site" evidence="9">
    <location>
        <position position="243"/>
    </location>
    <ligand>
        <name>glycerol</name>
        <dbReference type="ChEBI" id="CHEBI:17754"/>
    </ligand>
</feature>
<dbReference type="CDD" id="cd07786">
    <property type="entry name" value="FGGY_EcGK_like"/>
    <property type="match status" value="1"/>
</dbReference>
<dbReference type="EMBL" id="LJRC01000146">
    <property type="protein sequence ID" value="KPY36333.1"/>
    <property type="molecule type" value="Genomic_DNA"/>
</dbReference>
<feature type="binding site" evidence="9">
    <location>
        <position position="139"/>
    </location>
    <ligand>
        <name>sn-glycerol 3-phosphate</name>
        <dbReference type="ChEBI" id="CHEBI:57597"/>
    </ligand>
</feature>
<dbReference type="GO" id="GO:0005524">
    <property type="term" value="F:ATP binding"/>
    <property type="evidence" value="ECO:0007669"/>
    <property type="project" value="UniProtKB-UniRule"/>
</dbReference>
<feature type="binding site" evidence="9">
    <location>
        <position position="409"/>
    </location>
    <ligand>
        <name>ADP</name>
        <dbReference type="ChEBI" id="CHEBI:456216"/>
    </ligand>
</feature>
<dbReference type="GO" id="GO:0004370">
    <property type="term" value="F:glycerol kinase activity"/>
    <property type="evidence" value="ECO:0007669"/>
    <property type="project" value="UniProtKB-UniRule"/>
</dbReference>
<feature type="binding site" evidence="9">
    <location>
        <position position="312"/>
    </location>
    <ligand>
        <name>ATP</name>
        <dbReference type="ChEBI" id="CHEBI:30616"/>
    </ligand>
</feature>
<keyword evidence="7 9" id="KW-0067">ATP-binding</keyword>
<feature type="binding site" evidence="9">
    <location>
        <position position="17"/>
    </location>
    <ligand>
        <name>sn-glycerol 3-phosphate</name>
        <dbReference type="ChEBI" id="CHEBI:57597"/>
    </ligand>
</feature>
<feature type="binding site" evidence="9">
    <location>
        <position position="18"/>
    </location>
    <ligand>
        <name>ATP</name>
        <dbReference type="ChEBI" id="CHEBI:30616"/>
    </ligand>
</feature>
<feature type="binding site" evidence="9">
    <location>
        <position position="87"/>
    </location>
    <ligand>
        <name>glycerol</name>
        <dbReference type="ChEBI" id="CHEBI:17754"/>
    </ligand>
</feature>
<dbReference type="PANTHER" id="PTHR10196">
    <property type="entry name" value="SUGAR KINASE"/>
    <property type="match status" value="1"/>
</dbReference>
<dbReference type="PATRIC" id="fig|251707.3.peg.847"/>
<dbReference type="InterPro" id="IPR018483">
    <property type="entry name" value="Carb_kinase_FGGY_CS"/>
</dbReference>
<feature type="binding site" evidence="9">
    <location>
        <position position="88"/>
    </location>
    <ligand>
        <name>glycerol</name>
        <dbReference type="ChEBI" id="CHEBI:17754"/>
    </ligand>
</feature>
<protein>
    <recommendedName>
        <fullName evidence="9">Glycerol kinase</fullName>
        <ecNumber evidence="9">2.7.1.30</ecNumber>
    </recommendedName>
    <alternativeName>
        <fullName evidence="9">ATP:glycerol 3-phosphotransferase</fullName>
    </alternativeName>
    <alternativeName>
        <fullName evidence="9">Glycerokinase</fullName>
        <shortName evidence="9">GK</shortName>
    </alternativeName>
</protein>
<evidence type="ECO:0000256" key="7">
    <source>
        <dbReference type="ARBA" id="ARBA00022840"/>
    </source>
</evidence>
<dbReference type="UniPathway" id="UPA00618">
    <property type="reaction ID" value="UER00672"/>
</dbReference>
<dbReference type="InterPro" id="IPR018485">
    <property type="entry name" value="FGGY_C"/>
</dbReference>
<dbReference type="InterPro" id="IPR000577">
    <property type="entry name" value="Carb_kinase_FGGY"/>
</dbReference>
<feature type="binding site" evidence="9">
    <location>
        <position position="244"/>
    </location>
    <ligand>
        <name>glycerol</name>
        <dbReference type="ChEBI" id="CHEBI:17754"/>
    </ligand>
</feature>
<feature type="binding site" evidence="9">
    <location>
        <position position="88"/>
    </location>
    <ligand>
        <name>sn-glycerol 3-phosphate</name>
        <dbReference type="ChEBI" id="CHEBI:57597"/>
    </ligand>
</feature>
<feature type="binding site" evidence="9">
    <location>
        <position position="265"/>
    </location>
    <ligand>
        <name>ADP</name>
        <dbReference type="ChEBI" id="CHEBI:456216"/>
    </ligand>
</feature>
<dbReference type="GO" id="GO:0005829">
    <property type="term" value="C:cytosol"/>
    <property type="evidence" value="ECO:0007669"/>
    <property type="project" value="TreeGrafter"/>
</dbReference>
<accession>A0A0P9Y3Z5</accession>
<feature type="binding site" evidence="9">
    <location>
        <position position="17"/>
    </location>
    <ligand>
        <name>ATP</name>
        <dbReference type="ChEBI" id="CHEBI:30616"/>
    </ligand>
</feature>
<dbReference type="InterPro" id="IPR043129">
    <property type="entry name" value="ATPase_NBD"/>
</dbReference>
<dbReference type="Pfam" id="PF00370">
    <property type="entry name" value="FGGY_N"/>
    <property type="match status" value="1"/>
</dbReference>
<dbReference type="InterPro" id="IPR018484">
    <property type="entry name" value="FGGY_N"/>
</dbReference>
<comment type="activity regulation">
    <text evidence="9">Inhibited by fructose 1,6-bisphosphate (FBP).</text>
</comment>
<evidence type="ECO:0000259" key="12">
    <source>
        <dbReference type="Pfam" id="PF02782"/>
    </source>
</evidence>
<evidence type="ECO:0000259" key="11">
    <source>
        <dbReference type="Pfam" id="PF00370"/>
    </source>
</evidence>
<dbReference type="GO" id="GO:0006072">
    <property type="term" value="P:glycerol-3-phosphate metabolic process"/>
    <property type="evidence" value="ECO:0007669"/>
    <property type="project" value="InterPro"/>
</dbReference>
<dbReference type="FunFam" id="3.30.420.40:FF:000008">
    <property type="entry name" value="Glycerol kinase"/>
    <property type="match status" value="1"/>
</dbReference>
<feature type="binding site" evidence="9">
    <location>
        <position position="308"/>
    </location>
    <ligand>
        <name>ADP</name>
        <dbReference type="ChEBI" id="CHEBI:456216"/>
    </ligand>
</feature>
<feature type="binding site" evidence="9">
    <location>
        <position position="87"/>
    </location>
    <ligand>
        <name>sn-glycerol 3-phosphate</name>
        <dbReference type="ChEBI" id="CHEBI:57597"/>
    </ligand>
</feature>
<feature type="binding site" evidence="9">
    <location>
        <position position="409"/>
    </location>
    <ligand>
        <name>ATP</name>
        <dbReference type="ChEBI" id="CHEBI:30616"/>
    </ligand>
</feature>
<keyword evidence="6 9" id="KW-0319">Glycerol metabolism</keyword>
<dbReference type="NCBIfam" id="TIGR01311">
    <property type="entry name" value="glycerol_kin"/>
    <property type="match status" value="1"/>
</dbReference>
<feature type="binding site" evidence="9">
    <location>
        <position position="413"/>
    </location>
    <ligand>
        <name>ADP</name>
        <dbReference type="ChEBI" id="CHEBI:456216"/>
    </ligand>
</feature>
<evidence type="ECO:0000256" key="9">
    <source>
        <dbReference type="HAMAP-Rule" id="MF_00186"/>
    </source>
</evidence>
<dbReference type="FunFam" id="3.30.420.40:FF:000007">
    <property type="entry name" value="Glycerol kinase"/>
    <property type="match status" value="1"/>
</dbReference>
<proteinExistence type="inferred from homology"/>
<keyword evidence="5 9" id="KW-0418">Kinase</keyword>
<gene>
    <name evidence="9" type="primary">glpK</name>
    <name evidence="13" type="ORF">ALO52_00624</name>
</gene>
<evidence type="ECO:0000256" key="1">
    <source>
        <dbReference type="ARBA" id="ARBA00005190"/>
    </source>
</evidence>
<evidence type="ECO:0000256" key="2">
    <source>
        <dbReference type="ARBA" id="ARBA00009156"/>
    </source>
</evidence>
<evidence type="ECO:0000256" key="3">
    <source>
        <dbReference type="ARBA" id="ARBA00022679"/>
    </source>
</evidence>
<evidence type="ECO:0000256" key="4">
    <source>
        <dbReference type="ARBA" id="ARBA00022741"/>
    </source>
</evidence>
<dbReference type="EC" id="2.7.1.30" evidence="9"/>
<feature type="binding site" evidence="9">
    <location>
        <position position="19"/>
    </location>
    <ligand>
        <name>ATP</name>
        <dbReference type="ChEBI" id="CHEBI:30616"/>
    </ligand>
</feature>
<keyword evidence="4 9" id="KW-0547">Nucleotide-binding</keyword>
<dbReference type="InterPro" id="IPR005999">
    <property type="entry name" value="Glycerol_kin"/>
</dbReference>
<dbReference type="GO" id="GO:0019563">
    <property type="term" value="P:glycerol catabolic process"/>
    <property type="evidence" value="ECO:0007669"/>
    <property type="project" value="UniProtKB-UniRule"/>
</dbReference>
<feature type="domain" description="Carbohydrate kinase FGGY N-terminal" evidence="11">
    <location>
        <begin position="9"/>
        <end position="250"/>
    </location>
</feature>
<dbReference type="NCBIfam" id="NF000756">
    <property type="entry name" value="PRK00047.1"/>
    <property type="match status" value="1"/>
</dbReference>
<feature type="binding site" evidence="9">
    <location>
        <position position="243"/>
    </location>
    <ligand>
        <name>sn-glycerol 3-phosphate</name>
        <dbReference type="ChEBI" id="CHEBI:57597"/>
    </ligand>
</feature>
<feature type="binding site" evidence="9">
    <location>
        <position position="139"/>
    </location>
    <ligand>
        <name>glycerol</name>
        <dbReference type="ChEBI" id="CHEBI:17754"/>
    </ligand>
</feature>
<evidence type="ECO:0000256" key="10">
    <source>
        <dbReference type="RuleBase" id="RU003733"/>
    </source>
</evidence>